<comment type="cofactor">
    <cofactor evidence="1 4">
        <name>a divalent metal cation</name>
        <dbReference type="ChEBI" id="CHEBI:60240"/>
    </cofactor>
</comment>
<protein>
    <recommendedName>
        <fullName evidence="4">dTTP/UTP pyrophosphatase</fullName>
        <shortName evidence="4">dTTPase/UTPase</shortName>
        <ecNumber evidence="4">3.6.1.9</ecNumber>
    </recommendedName>
    <alternativeName>
        <fullName evidence="4">Nucleoside triphosphate pyrophosphatase</fullName>
    </alternativeName>
    <alternativeName>
        <fullName evidence="4">Nucleotide pyrophosphatase</fullName>
        <shortName evidence="4">Nucleotide PPase</shortName>
    </alternativeName>
</protein>
<dbReference type="HAMAP" id="MF_00528">
    <property type="entry name" value="Maf"/>
    <property type="match status" value="1"/>
</dbReference>
<evidence type="ECO:0000313" key="5">
    <source>
        <dbReference type="EMBL" id="CCK74609.1"/>
    </source>
</evidence>
<dbReference type="InterPro" id="IPR003697">
    <property type="entry name" value="Maf-like"/>
</dbReference>
<sequence>MSQSLVLASTSPRRKELLQQIGVAFTQLSIDINEDVALAEEPEQYVLRLAKEKAAAGFGLLSTTEKLTKVILAADTTVVCDGQILAKPESLSHSKEILTKLSGREHIVMSAVGLHSQDKILQKVVTTKVRFRNISDAEIDAYWHSGEPQDKAGSYGIQGLGAVFVESITGSYSNVVGLPLCETAQLLNQFNIAFWQL</sequence>
<comment type="function">
    <text evidence="4">Nucleoside triphosphate pyrophosphatase that hydrolyzes dTTP and UTP. May have a dual role in cell division arrest and in preventing the incorporation of modified nucleotides into cellular nucleic acids.</text>
</comment>
<evidence type="ECO:0000256" key="3">
    <source>
        <dbReference type="ARBA" id="ARBA00023080"/>
    </source>
</evidence>
<dbReference type="InterPro" id="IPR029001">
    <property type="entry name" value="ITPase-like_fam"/>
</dbReference>
<dbReference type="GO" id="GO:0036221">
    <property type="term" value="F:UTP diphosphatase activity"/>
    <property type="evidence" value="ECO:0007669"/>
    <property type="project" value="RHEA"/>
</dbReference>
<keyword evidence="4" id="KW-0963">Cytoplasm</keyword>
<reference evidence="5 6" key="1">
    <citation type="journal article" date="2013" name="Nat. Commun.">
        <title>Genome sequence and functional genomic analysis of the oil-degrading bacterium Oleispira antarctica.</title>
        <authorList>
            <person name="Kube M."/>
            <person name="Chernikova T.N."/>
            <person name="Al-Ramahi Y."/>
            <person name="Beloqui A."/>
            <person name="Lopez-Cortez N."/>
            <person name="Guazzaroni M.E."/>
            <person name="Heipieper H.J."/>
            <person name="Klages S."/>
            <person name="Kotsyurbenko O.R."/>
            <person name="Langer I."/>
            <person name="Nechitaylo T.Y."/>
            <person name="Lunsdorf H."/>
            <person name="Fernandez M."/>
            <person name="Juarez S."/>
            <person name="Ciordia S."/>
            <person name="Singer A."/>
            <person name="Kagan O."/>
            <person name="Egorova O."/>
            <person name="Petit P.A."/>
            <person name="Stogios P."/>
            <person name="Kim Y."/>
            <person name="Tchigvintsev A."/>
            <person name="Flick R."/>
            <person name="Denaro R."/>
            <person name="Genovese M."/>
            <person name="Albar J.P."/>
            <person name="Reva O.N."/>
            <person name="Martinez-Gomariz M."/>
            <person name="Tran H."/>
            <person name="Ferrer M."/>
            <person name="Savchenko A."/>
            <person name="Yakunin A.F."/>
            <person name="Yakimov M.M."/>
            <person name="Golyshina O.V."/>
            <person name="Reinhardt R."/>
            <person name="Golyshin P.N."/>
        </authorList>
    </citation>
    <scope>NUCLEOTIDE SEQUENCE [LARGE SCALE GENOMIC DNA]</scope>
</reference>
<evidence type="ECO:0000256" key="2">
    <source>
        <dbReference type="ARBA" id="ARBA00022801"/>
    </source>
</evidence>
<comment type="subcellular location">
    <subcellularLocation>
        <location evidence="4">Cytoplasm</location>
    </subcellularLocation>
</comment>
<dbReference type="GO" id="GO:0005737">
    <property type="term" value="C:cytoplasm"/>
    <property type="evidence" value="ECO:0007669"/>
    <property type="project" value="UniProtKB-SubCell"/>
</dbReference>
<dbReference type="PIRSF" id="PIRSF006305">
    <property type="entry name" value="Maf"/>
    <property type="match status" value="1"/>
</dbReference>
<keyword evidence="3 4" id="KW-0546">Nucleotide metabolism</keyword>
<dbReference type="HOGENOM" id="CLU_040416_2_1_6"/>
<dbReference type="NCBIfam" id="TIGR00172">
    <property type="entry name" value="maf"/>
    <property type="match status" value="1"/>
</dbReference>
<keyword evidence="2 4" id="KW-0378">Hydrolase</keyword>
<comment type="caution">
    <text evidence="4">Lacks conserved residue(s) required for the propagation of feature annotation.</text>
</comment>
<dbReference type="GO" id="GO:0009117">
    <property type="term" value="P:nucleotide metabolic process"/>
    <property type="evidence" value="ECO:0007669"/>
    <property type="project" value="UniProtKB-KW"/>
</dbReference>
<dbReference type="PANTHER" id="PTHR43213:SF5">
    <property type="entry name" value="BIFUNCTIONAL DTTP_UTP PYROPHOSPHATASE_METHYLTRANSFERASE PROTEIN-RELATED"/>
    <property type="match status" value="1"/>
</dbReference>
<comment type="catalytic activity">
    <reaction evidence="4">
        <text>dTTP + H2O = dTMP + diphosphate + H(+)</text>
        <dbReference type="Rhea" id="RHEA:28534"/>
        <dbReference type="ChEBI" id="CHEBI:15377"/>
        <dbReference type="ChEBI" id="CHEBI:15378"/>
        <dbReference type="ChEBI" id="CHEBI:33019"/>
        <dbReference type="ChEBI" id="CHEBI:37568"/>
        <dbReference type="ChEBI" id="CHEBI:63528"/>
        <dbReference type="EC" id="3.6.1.9"/>
    </reaction>
</comment>
<dbReference type="CDD" id="cd00555">
    <property type="entry name" value="Maf"/>
    <property type="match status" value="1"/>
</dbReference>
<dbReference type="EC" id="3.6.1.9" evidence="4"/>
<dbReference type="PATRIC" id="fig|698738.3.peg.448"/>
<dbReference type="STRING" id="698738.OLEAN_C04330"/>
<evidence type="ECO:0000256" key="1">
    <source>
        <dbReference type="ARBA" id="ARBA00001968"/>
    </source>
</evidence>
<name>R4YR85_OLEAN</name>
<dbReference type="EMBL" id="FO203512">
    <property type="protein sequence ID" value="CCK74609.1"/>
    <property type="molecule type" value="Genomic_DNA"/>
</dbReference>
<dbReference type="AlphaFoldDB" id="R4YR85"/>
<proteinExistence type="inferred from homology"/>
<dbReference type="GO" id="GO:0036218">
    <property type="term" value="F:dTTP diphosphatase activity"/>
    <property type="evidence" value="ECO:0007669"/>
    <property type="project" value="RHEA"/>
</dbReference>
<feature type="active site" description="Proton acceptor" evidence="4">
    <location>
        <position position="75"/>
    </location>
</feature>
<feature type="site" description="Important for substrate specificity" evidence="4">
    <location>
        <position position="76"/>
    </location>
</feature>
<dbReference type="Gene3D" id="3.90.950.10">
    <property type="match status" value="1"/>
</dbReference>
<organism evidence="5 6">
    <name type="scientific">Oleispira antarctica RB-8</name>
    <dbReference type="NCBI Taxonomy" id="698738"/>
    <lineage>
        <taxon>Bacteria</taxon>
        <taxon>Pseudomonadati</taxon>
        <taxon>Pseudomonadota</taxon>
        <taxon>Gammaproteobacteria</taxon>
        <taxon>Oceanospirillales</taxon>
        <taxon>Oceanospirillaceae</taxon>
        <taxon>Oleispira</taxon>
    </lineage>
</organism>
<comment type="similarity">
    <text evidence="4">Belongs to the Maf family. YhdE subfamily.</text>
</comment>
<evidence type="ECO:0000256" key="4">
    <source>
        <dbReference type="HAMAP-Rule" id="MF_00528"/>
    </source>
</evidence>
<dbReference type="SUPFAM" id="SSF52972">
    <property type="entry name" value="ITPase-like"/>
    <property type="match status" value="1"/>
</dbReference>
<feature type="site" description="Important for substrate specificity" evidence="4">
    <location>
        <position position="13"/>
    </location>
</feature>
<dbReference type="KEGG" id="oai:OLEAN_C04330"/>
<keyword evidence="6" id="KW-1185">Reference proteome</keyword>
<gene>
    <name evidence="5" type="ORF">OLEAN_C04330</name>
</gene>
<dbReference type="PANTHER" id="PTHR43213">
    <property type="entry name" value="BIFUNCTIONAL DTTP/UTP PYROPHOSPHATASE/METHYLTRANSFERASE PROTEIN-RELATED"/>
    <property type="match status" value="1"/>
</dbReference>
<dbReference type="OrthoDB" id="9807767at2"/>
<dbReference type="Proteomes" id="UP000032749">
    <property type="component" value="Chromosome"/>
</dbReference>
<accession>R4YR85</accession>
<feature type="site" description="Important for substrate specificity" evidence="4">
    <location>
        <position position="158"/>
    </location>
</feature>
<dbReference type="Pfam" id="PF02545">
    <property type="entry name" value="Maf"/>
    <property type="match status" value="1"/>
</dbReference>
<evidence type="ECO:0000313" key="6">
    <source>
        <dbReference type="Proteomes" id="UP000032749"/>
    </source>
</evidence>
<comment type="catalytic activity">
    <reaction evidence="4">
        <text>UTP + H2O = UMP + diphosphate + H(+)</text>
        <dbReference type="Rhea" id="RHEA:29395"/>
        <dbReference type="ChEBI" id="CHEBI:15377"/>
        <dbReference type="ChEBI" id="CHEBI:15378"/>
        <dbReference type="ChEBI" id="CHEBI:33019"/>
        <dbReference type="ChEBI" id="CHEBI:46398"/>
        <dbReference type="ChEBI" id="CHEBI:57865"/>
        <dbReference type="EC" id="3.6.1.9"/>
    </reaction>
</comment>